<gene>
    <name evidence="2" type="ORF">EYQ70_03185</name>
</gene>
<dbReference type="AlphaFoldDB" id="A0A7J4GRY0"/>
<accession>A0A7J4GRY0</accession>
<dbReference type="EMBL" id="DUCX01000044">
    <property type="protein sequence ID" value="HIF37393.1"/>
    <property type="molecule type" value="Genomic_DNA"/>
</dbReference>
<dbReference type="Proteomes" id="UP000585802">
    <property type="component" value="Unassembled WGS sequence"/>
</dbReference>
<organism evidence="2 3">
    <name type="scientific">Marine Group III euryarchaeote</name>
    <dbReference type="NCBI Taxonomy" id="2173149"/>
    <lineage>
        <taxon>Archaea</taxon>
        <taxon>Methanobacteriati</taxon>
        <taxon>Thermoplasmatota</taxon>
        <taxon>Thermoplasmata</taxon>
        <taxon>Candidatus Thermoprofundales</taxon>
    </lineage>
</organism>
<evidence type="ECO:0000259" key="1">
    <source>
        <dbReference type="Pfam" id="PF18446"/>
    </source>
</evidence>
<evidence type="ECO:0000313" key="2">
    <source>
        <dbReference type="EMBL" id="HIF37393.1"/>
    </source>
</evidence>
<evidence type="ECO:0000313" key="3">
    <source>
        <dbReference type="Proteomes" id="UP000585802"/>
    </source>
</evidence>
<dbReference type="Gene3D" id="3.30.310.190">
    <property type="match status" value="1"/>
</dbReference>
<dbReference type="Pfam" id="PF18446">
    <property type="entry name" value="DUF5611"/>
    <property type="match status" value="1"/>
</dbReference>
<comment type="caution">
    <text evidence="2">The sequence shown here is derived from an EMBL/GenBank/DDBJ whole genome shotgun (WGS) entry which is preliminary data.</text>
</comment>
<sequence>MQSFEIKRGHGKSLEDGGLKTLMEEEFGDVSENDNLFSTSFKALTKMDVEFISITEIKVETETNNESAPEDSLDAHQAYNRFMKNVTGFTARQRKDRAKAKAKREAKALAEKGI</sequence>
<name>A0A7J4GRY0_9ARCH</name>
<proteinExistence type="predicted"/>
<feature type="domain" description="DUF5611" evidence="1">
    <location>
        <begin position="1"/>
        <end position="99"/>
    </location>
</feature>
<reference evidence="3" key="1">
    <citation type="journal article" date="2019" name="bioRxiv">
        <title>Genome diversification in globally distributed novel marine Proteobacteria is linked to environmental adaptation.</title>
        <authorList>
            <person name="Zhou Z."/>
            <person name="Tran P.Q."/>
            <person name="Kieft K."/>
            <person name="Anantharaman K."/>
        </authorList>
    </citation>
    <scope>NUCLEOTIDE SEQUENCE [LARGE SCALE GENOMIC DNA]</scope>
</reference>
<protein>
    <recommendedName>
        <fullName evidence="1">DUF5611 domain-containing protein</fullName>
    </recommendedName>
</protein>
<dbReference type="InterPro" id="IPR040713">
    <property type="entry name" value="DUF5611"/>
</dbReference>